<evidence type="ECO:0000313" key="1">
    <source>
        <dbReference type="EMBL" id="SEF34439.1"/>
    </source>
</evidence>
<dbReference type="OrthoDB" id="10014898at2"/>
<reference evidence="2" key="1">
    <citation type="submission" date="2016-10" db="EMBL/GenBank/DDBJ databases">
        <authorList>
            <person name="Varghese N."/>
            <person name="Submissions S."/>
        </authorList>
    </citation>
    <scope>NUCLEOTIDE SEQUENCE [LARGE SCALE GENOMIC DNA]</scope>
    <source>
        <strain evidence="2">DSM 44654</strain>
    </source>
</reference>
<gene>
    <name evidence="1" type="ORF">SAMN05421837_107389</name>
</gene>
<dbReference type="STRING" id="218821.SAMN05421837_107389"/>
<proteinExistence type="predicted"/>
<evidence type="ECO:0000313" key="2">
    <source>
        <dbReference type="Proteomes" id="UP000198878"/>
    </source>
</evidence>
<dbReference type="EMBL" id="FNUJ01000007">
    <property type="protein sequence ID" value="SEF34439.1"/>
    <property type="molecule type" value="Genomic_DNA"/>
</dbReference>
<dbReference type="Proteomes" id="UP000198878">
    <property type="component" value="Unassembled WGS sequence"/>
</dbReference>
<dbReference type="RefSeq" id="WP_143051055.1">
    <property type="nucleotide sequence ID" value="NZ_FNUJ01000007.1"/>
</dbReference>
<name>A0A1H5R805_9PSEU</name>
<protein>
    <submittedName>
        <fullName evidence="1">Uncharacterized protein</fullName>
    </submittedName>
</protein>
<accession>A0A1H5R805</accession>
<sequence>MPEHAGPRGVAARRAYDEAQLRNPFMDHRERNRFERDIAYADWEDDHDGQPAPGFVEPKPRWFDRDDVGVLPFRVLHWGDDGKVRARDFWTGNRAREFWALHTACDRQAQIRHYKPWDPPAPRLHSPCWNGLCALNPCWGIVHCDSAGQTWEQPEGTVYNPRTGLYERRGLR</sequence>
<keyword evidence="2" id="KW-1185">Reference proteome</keyword>
<organism evidence="1 2">
    <name type="scientific">Amycolatopsis pretoriensis</name>
    <dbReference type="NCBI Taxonomy" id="218821"/>
    <lineage>
        <taxon>Bacteria</taxon>
        <taxon>Bacillati</taxon>
        <taxon>Actinomycetota</taxon>
        <taxon>Actinomycetes</taxon>
        <taxon>Pseudonocardiales</taxon>
        <taxon>Pseudonocardiaceae</taxon>
        <taxon>Amycolatopsis</taxon>
    </lineage>
</organism>
<dbReference type="AlphaFoldDB" id="A0A1H5R805"/>